<evidence type="ECO:0000256" key="3">
    <source>
        <dbReference type="ARBA" id="ARBA00012387"/>
    </source>
</evidence>
<comment type="pathway">
    <text evidence="1">Nucleotide-sugar biosynthesis; GDP-alpha-D-mannose biosynthesis; GDP-alpha-D-mannose from alpha-D-mannose 1-phosphate (GTP route): step 1/1.</text>
</comment>
<keyword evidence="13" id="KW-0413">Isomerase</keyword>
<feature type="domain" description="Nucleotidyl transferase" evidence="10">
    <location>
        <begin position="4"/>
        <end position="287"/>
    </location>
</feature>
<accession>A0ABV7VXU3</accession>
<dbReference type="PANTHER" id="PTHR46390">
    <property type="entry name" value="MANNOSE-1-PHOSPHATE GUANYLYLTRANSFERASE"/>
    <property type="match status" value="1"/>
</dbReference>
<dbReference type="InterPro" id="IPR029044">
    <property type="entry name" value="Nucleotide-diphossugar_trans"/>
</dbReference>
<keyword evidence="14" id="KW-1185">Reference proteome</keyword>
<evidence type="ECO:0000256" key="1">
    <source>
        <dbReference type="ARBA" id="ARBA00004823"/>
    </source>
</evidence>
<evidence type="ECO:0000256" key="8">
    <source>
        <dbReference type="ARBA" id="ARBA00047343"/>
    </source>
</evidence>
<dbReference type="Pfam" id="PF01050">
    <property type="entry name" value="MannoseP_isomer"/>
    <property type="match status" value="1"/>
</dbReference>
<keyword evidence="4 13" id="KW-0808">Transferase</keyword>
<comment type="caution">
    <text evidence="13">The sequence shown here is derived from an EMBL/GenBank/DDBJ whole genome shotgun (WGS) entry which is preliminary data.</text>
</comment>
<organism evidence="13 14">
    <name type="scientific">Bacterioplanoides pacificum</name>
    <dbReference type="NCBI Taxonomy" id="1171596"/>
    <lineage>
        <taxon>Bacteria</taxon>
        <taxon>Pseudomonadati</taxon>
        <taxon>Pseudomonadota</taxon>
        <taxon>Gammaproteobacteria</taxon>
        <taxon>Oceanospirillales</taxon>
        <taxon>Oceanospirillaceae</taxon>
        <taxon>Bacterioplanoides</taxon>
    </lineage>
</organism>
<dbReference type="RefSeq" id="WP_376867996.1">
    <property type="nucleotide sequence ID" value="NZ_JBHRYB010000015.1"/>
</dbReference>
<evidence type="ECO:0000313" key="13">
    <source>
        <dbReference type="EMBL" id="MFC3681537.1"/>
    </source>
</evidence>
<dbReference type="InterPro" id="IPR049577">
    <property type="entry name" value="GMPP_N"/>
</dbReference>
<dbReference type="Gene3D" id="3.90.550.10">
    <property type="entry name" value="Spore Coat Polysaccharide Biosynthesis Protein SpsA, Chain A"/>
    <property type="match status" value="1"/>
</dbReference>
<reference evidence="14" key="1">
    <citation type="journal article" date="2019" name="Int. J. Syst. Evol. Microbiol.">
        <title>The Global Catalogue of Microorganisms (GCM) 10K type strain sequencing project: providing services to taxonomists for standard genome sequencing and annotation.</title>
        <authorList>
            <consortium name="The Broad Institute Genomics Platform"/>
            <consortium name="The Broad Institute Genome Sequencing Center for Infectious Disease"/>
            <person name="Wu L."/>
            <person name="Ma J."/>
        </authorList>
    </citation>
    <scope>NUCLEOTIDE SEQUENCE [LARGE SCALE GENOMIC DNA]</scope>
    <source>
        <strain evidence="14">KCTC 42424</strain>
    </source>
</reference>
<feature type="domain" description="Mannose-6-phosphate isomerase type II C-terminal" evidence="11">
    <location>
        <begin position="359"/>
        <end position="466"/>
    </location>
</feature>
<comment type="similarity">
    <text evidence="2 9">Belongs to the mannose-6-phosphate isomerase type 2 family.</text>
</comment>
<evidence type="ECO:0000313" key="14">
    <source>
        <dbReference type="Proteomes" id="UP001595722"/>
    </source>
</evidence>
<dbReference type="NCBIfam" id="TIGR01479">
    <property type="entry name" value="GMP_PMI"/>
    <property type="match status" value="1"/>
</dbReference>
<evidence type="ECO:0000256" key="4">
    <source>
        <dbReference type="ARBA" id="ARBA00022679"/>
    </source>
</evidence>
<gene>
    <name evidence="13" type="ORF">ACFOMG_15640</name>
</gene>
<dbReference type="SUPFAM" id="SSF53448">
    <property type="entry name" value="Nucleotide-diphospho-sugar transferases"/>
    <property type="match status" value="1"/>
</dbReference>
<evidence type="ECO:0000256" key="7">
    <source>
        <dbReference type="ARBA" id="ARBA00023134"/>
    </source>
</evidence>
<dbReference type="CDD" id="cd02509">
    <property type="entry name" value="GDP-M1P_Guanylyltransferase"/>
    <property type="match status" value="1"/>
</dbReference>
<evidence type="ECO:0000256" key="6">
    <source>
        <dbReference type="ARBA" id="ARBA00022741"/>
    </source>
</evidence>
<evidence type="ECO:0000256" key="9">
    <source>
        <dbReference type="RuleBase" id="RU004190"/>
    </source>
</evidence>
<dbReference type="Proteomes" id="UP001595722">
    <property type="component" value="Unassembled WGS sequence"/>
</dbReference>
<dbReference type="SUPFAM" id="SSF51182">
    <property type="entry name" value="RmlC-like cupins"/>
    <property type="match status" value="1"/>
</dbReference>
<feature type="domain" description="MannoseP isomerase/GMP-like beta-helix" evidence="12">
    <location>
        <begin position="303"/>
        <end position="350"/>
    </location>
</feature>
<dbReference type="PANTHER" id="PTHR46390:SF1">
    <property type="entry name" value="MANNOSE-1-PHOSPHATE GUANYLYLTRANSFERASE"/>
    <property type="match status" value="1"/>
</dbReference>
<dbReference type="EMBL" id="JBHRYB010000015">
    <property type="protein sequence ID" value="MFC3681537.1"/>
    <property type="molecule type" value="Genomic_DNA"/>
</dbReference>
<evidence type="ECO:0000259" key="10">
    <source>
        <dbReference type="Pfam" id="PF00483"/>
    </source>
</evidence>
<evidence type="ECO:0000256" key="5">
    <source>
        <dbReference type="ARBA" id="ARBA00022695"/>
    </source>
</evidence>
<dbReference type="EC" id="2.7.7.13" evidence="3"/>
<evidence type="ECO:0000256" key="2">
    <source>
        <dbReference type="ARBA" id="ARBA00006115"/>
    </source>
</evidence>
<evidence type="ECO:0000259" key="12">
    <source>
        <dbReference type="Pfam" id="PF22640"/>
    </source>
</evidence>
<dbReference type="InterPro" id="IPR014710">
    <property type="entry name" value="RmlC-like_jellyroll"/>
</dbReference>
<dbReference type="InterPro" id="IPR011051">
    <property type="entry name" value="RmlC_Cupin_sf"/>
</dbReference>
<dbReference type="InterPro" id="IPR006375">
    <property type="entry name" value="Man1P_GuaTrfase/Man6P_Isoase"/>
</dbReference>
<keyword evidence="6" id="KW-0547">Nucleotide-binding</keyword>
<dbReference type="GO" id="GO:0004475">
    <property type="term" value="F:mannose-1-phosphate guanylyltransferase (GTP) activity"/>
    <property type="evidence" value="ECO:0007669"/>
    <property type="project" value="UniProtKB-EC"/>
</dbReference>
<dbReference type="Gene3D" id="2.60.120.10">
    <property type="entry name" value="Jelly Rolls"/>
    <property type="match status" value="1"/>
</dbReference>
<keyword evidence="5 13" id="KW-0548">Nucleotidyltransferase</keyword>
<dbReference type="InterPro" id="IPR051161">
    <property type="entry name" value="Mannose-6P_isomerase_type2"/>
</dbReference>
<dbReference type="Pfam" id="PF22640">
    <property type="entry name" value="ManC_GMP_beta-helix"/>
    <property type="match status" value="1"/>
</dbReference>
<dbReference type="InterPro" id="IPR001538">
    <property type="entry name" value="Man6P_isomerase-2_C"/>
</dbReference>
<protein>
    <recommendedName>
        <fullName evidence="3">mannose-1-phosphate guanylyltransferase</fullName>
        <ecNumber evidence="3">2.7.7.13</ecNumber>
    </recommendedName>
</protein>
<keyword evidence="7" id="KW-0342">GTP-binding</keyword>
<dbReference type="GO" id="GO:0004476">
    <property type="term" value="F:mannose-6-phosphate isomerase activity"/>
    <property type="evidence" value="ECO:0007669"/>
    <property type="project" value="UniProtKB-EC"/>
</dbReference>
<dbReference type="CDD" id="cd02213">
    <property type="entry name" value="cupin_PMI_typeII_C"/>
    <property type="match status" value="1"/>
</dbReference>
<dbReference type="InterPro" id="IPR054566">
    <property type="entry name" value="ManC/GMP-like_b-helix"/>
</dbReference>
<evidence type="ECO:0000259" key="11">
    <source>
        <dbReference type="Pfam" id="PF01050"/>
    </source>
</evidence>
<comment type="catalytic activity">
    <reaction evidence="8">
        <text>alpha-D-mannose 1-phosphate + GTP + H(+) = GDP-alpha-D-mannose + diphosphate</text>
        <dbReference type="Rhea" id="RHEA:15229"/>
        <dbReference type="ChEBI" id="CHEBI:15378"/>
        <dbReference type="ChEBI" id="CHEBI:33019"/>
        <dbReference type="ChEBI" id="CHEBI:37565"/>
        <dbReference type="ChEBI" id="CHEBI:57527"/>
        <dbReference type="ChEBI" id="CHEBI:58409"/>
        <dbReference type="EC" id="2.7.7.13"/>
    </reaction>
</comment>
<sequence length="471" mass="51952">MIYPVILAGGNGSRLWPASRSDFPKQFLQLGQTLSLLQQTVRRLVAAELAEPLLICNEQHRFIAAEQLRQLHCPATILLEPEGRNTAPAIALAAHQLQRQSGDPASVLLVLPADHLIADPEAFLRAVASLLPAVQQEGKVGTLGVLPTRAESGFGYIQPASRERLSPVQAFVEKPDVRRAQQFIDQGYLWNSGMFVLRADVYLQRLQQYCPAMADACARAMSEPQQDLDFLRPDAHAFACAPAEAVDYALLEPLAAQGEVIVATLDCGWDDIGSWSALWQLGDKDEQGNVCMGQSSHTELQYSHDNLIYGDQRLIALAGVDNLVVVDSADALLVADKSRAQDIKSLVASLPATAHEARLRQVYRPWGHYNVLTEGPGYKVKKICVRAGEQISLQRHQQRAEHWVVVAGCAWVTRGDQSYRVEKNQSTYIAAGEIHALQNPGPELLEMIEVQSGDYLGEDDIIRLQDKYGRQ</sequence>
<dbReference type="Pfam" id="PF00483">
    <property type="entry name" value="NTP_transferase"/>
    <property type="match status" value="1"/>
</dbReference>
<name>A0ABV7VXU3_9GAMM</name>
<proteinExistence type="inferred from homology"/>
<dbReference type="InterPro" id="IPR005835">
    <property type="entry name" value="NTP_transferase_dom"/>
</dbReference>